<sequence>MLRVPRGRRARHAESKGTTEHGASTSLLRVPPDTLGPLQASSREARETGSCTLNGSQPKLWGKHQGPSVPLRGKGGPETMRAVSRGVRFPSHWVSLRHRTYLDGITQAPVIYVSYVRTAVQQRIR</sequence>
<reference evidence="2" key="1">
    <citation type="journal article" date="2023" name="Mol. Phylogenet. Evol.">
        <title>Genome-scale phylogeny and comparative genomics of the fungal order Sordariales.</title>
        <authorList>
            <person name="Hensen N."/>
            <person name="Bonometti L."/>
            <person name="Westerberg I."/>
            <person name="Brannstrom I.O."/>
            <person name="Guillou S."/>
            <person name="Cros-Aarteil S."/>
            <person name="Calhoun S."/>
            <person name="Haridas S."/>
            <person name="Kuo A."/>
            <person name="Mondo S."/>
            <person name="Pangilinan J."/>
            <person name="Riley R."/>
            <person name="LaButti K."/>
            <person name="Andreopoulos B."/>
            <person name="Lipzen A."/>
            <person name="Chen C."/>
            <person name="Yan M."/>
            <person name="Daum C."/>
            <person name="Ng V."/>
            <person name="Clum A."/>
            <person name="Steindorff A."/>
            <person name="Ohm R.A."/>
            <person name="Martin F."/>
            <person name="Silar P."/>
            <person name="Natvig D.O."/>
            <person name="Lalanne C."/>
            <person name="Gautier V."/>
            <person name="Ament-Velasquez S.L."/>
            <person name="Kruys A."/>
            <person name="Hutchinson M.I."/>
            <person name="Powell A.J."/>
            <person name="Barry K."/>
            <person name="Miller A.N."/>
            <person name="Grigoriev I.V."/>
            <person name="Debuchy R."/>
            <person name="Gladieux P."/>
            <person name="Hiltunen Thoren M."/>
            <person name="Johannesson H."/>
        </authorList>
    </citation>
    <scope>NUCLEOTIDE SEQUENCE</scope>
    <source>
        <strain evidence="2">CBS 626.80</strain>
    </source>
</reference>
<feature type="compositionally biased region" description="Basic residues" evidence="1">
    <location>
        <begin position="1"/>
        <end position="11"/>
    </location>
</feature>
<dbReference type="AlphaFoldDB" id="A0AAN6NRB4"/>
<feature type="region of interest" description="Disordered" evidence="1">
    <location>
        <begin position="1"/>
        <end position="79"/>
    </location>
</feature>
<protein>
    <submittedName>
        <fullName evidence="2">Uncharacterized protein</fullName>
    </submittedName>
</protein>
<dbReference type="Proteomes" id="UP001303222">
    <property type="component" value="Unassembled WGS sequence"/>
</dbReference>
<accession>A0AAN6NRB4</accession>
<proteinExistence type="predicted"/>
<comment type="caution">
    <text evidence="2">The sequence shown here is derived from an EMBL/GenBank/DDBJ whole genome shotgun (WGS) entry which is preliminary data.</text>
</comment>
<reference evidence="2" key="2">
    <citation type="submission" date="2023-06" db="EMBL/GenBank/DDBJ databases">
        <authorList>
            <consortium name="Lawrence Berkeley National Laboratory"/>
            <person name="Mondo S.J."/>
            <person name="Hensen N."/>
            <person name="Bonometti L."/>
            <person name="Westerberg I."/>
            <person name="Brannstrom I.O."/>
            <person name="Guillou S."/>
            <person name="Cros-Aarteil S."/>
            <person name="Calhoun S."/>
            <person name="Haridas S."/>
            <person name="Kuo A."/>
            <person name="Pangilinan J."/>
            <person name="Riley R."/>
            <person name="Labutti K."/>
            <person name="Andreopoulos B."/>
            <person name="Lipzen A."/>
            <person name="Chen C."/>
            <person name="Yanf M."/>
            <person name="Daum C."/>
            <person name="Ng V."/>
            <person name="Clum A."/>
            <person name="Steindorff A."/>
            <person name="Ohm R."/>
            <person name="Martin F."/>
            <person name="Silar P."/>
            <person name="Natvig D."/>
            <person name="Lalanne C."/>
            <person name="Gautier V."/>
            <person name="Ament-Velasquez S.L."/>
            <person name="Kruys A."/>
            <person name="Hutchinson M.I."/>
            <person name="Powell A.J."/>
            <person name="Barry K."/>
            <person name="Miller A.N."/>
            <person name="Grigoriev I.V."/>
            <person name="Debuchy R."/>
            <person name="Gladieux P."/>
            <person name="Thoren M.H."/>
            <person name="Johannesson H."/>
        </authorList>
    </citation>
    <scope>NUCLEOTIDE SEQUENCE</scope>
    <source>
        <strain evidence="2">CBS 626.80</strain>
    </source>
</reference>
<evidence type="ECO:0000313" key="3">
    <source>
        <dbReference type="Proteomes" id="UP001303222"/>
    </source>
</evidence>
<dbReference type="EMBL" id="MU859244">
    <property type="protein sequence ID" value="KAK3948788.1"/>
    <property type="molecule type" value="Genomic_DNA"/>
</dbReference>
<evidence type="ECO:0000256" key="1">
    <source>
        <dbReference type="SAM" id="MobiDB-lite"/>
    </source>
</evidence>
<name>A0AAN6NRB4_9PEZI</name>
<evidence type="ECO:0000313" key="2">
    <source>
        <dbReference type="EMBL" id="KAK3948788.1"/>
    </source>
</evidence>
<keyword evidence="3" id="KW-1185">Reference proteome</keyword>
<organism evidence="2 3">
    <name type="scientific">Pseudoneurospora amorphoporcata</name>
    <dbReference type="NCBI Taxonomy" id="241081"/>
    <lineage>
        <taxon>Eukaryota</taxon>
        <taxon>Fungi</taxon>
        <taxon>Dikarya</taxon>
        <taxon>Ascomycota</taxon>
        <taxon>Pezizomycotina</taxon>
        <taxon>Sordariomycetes</taxon>
        <taxon>Sordariomycetidae</taxon>
        <taxon>Sordariales</taxon>
        <taxon>Sordariaceae</taxon>
        <taxon>Pseudoneurospora</taxon>
    </lineage>
</organism>
<gene>
    <name evidence="2" type="ORF">QBC32DRAFT_350677</name>
</gene>